<name>A0A1M6H914_9FLAO</name>
<dbReference type="Proteomes" id="UP000184488">
    <property type="component" value="Unassembled WGS sequence"/>
</dbReference>
<reference evidence="3" key="1">
    <citation type="submission" date="2016-11" db="EMBL/GenBank/DDBJ databases">
        <authorList>
            <person name="Varghese N."/>
            <person name="Submissions S."/>
        </authorList>
    </citation>
    <scope>NUCLEOTIDE SEQUENCE [LARGE SCALE GENOMIC DNA]</scope>
    <source>
        <strain evidence="3">DSM 18829</strain>
    </source>
</reference>
<organism evidence="2 3">
    <name type="scientific">Flavobacterium terrae</name>
    <dbReference type="NCBI Taxonomy" id="415425"/>
    <lineage>
        <taxon>Bacteria</taxon>
        <taxon>Pseudomonadati</taxon>
        <taxon>Bacteroidota</taxon>
        <taxon>Flavobacteriia</taxon>
        <taxon>Flavobacteriales</taxon>
        <taxon>Flavobacteriaceae</taxon>
        <taxon>Flavobacterium</taxon>
    </lineage>
</organism>
<dbReference type="STRING" id="415425.SAMN05444363_2935"/>
<evidence type="ECO:0000256" key="1">
    <source>
        <dbReference type="SAM" id="SignalP"/>
    </source>
</evidence>
<sequence length="183" mass="19778">MKKILNLLLLFTSAFLLTKCSSDDSSTINNEGPLFVNGVTYQIGTNSSGNTYNSTMYSSSTNYKTRTFTILRGSSTTPENSESINLTISYPIAQSSINGTYDLTVDTTDAIATNSAYSICSLNTFNSTYGGENIFASGTVTVVDNGNNNFKLTFNSVTLKNQDSPTTDARTIIGFCQTIFTQL</sequence>
<protein>
    <recommendedName>
        <fullName evidence="4">Lipocalin-like domain-containing protein</fullName>
    </recommendedName>
</protein>
<keyword evidence="3" id="KW-1185">Reference proteome</keyword>
<dbReference type="RefSeq" id="WP_073312219.1">
    <property type="nucleotide sequence ID" value="NZ_FQZI01000007.1"/>
</dbReference>
<evidence type="ECO:0000313" key="3">
    <source>
        <dbReference type="Proteomes" id="UP000184488"/>
    </source>
</evidence>
<keyword evidence="1" id="KW-0732">Signal</keyword>
<accession>A0A1M6H914</accession>
<evidence type="ECO:0008006" key="4">
    <source>
        <dbReference type="Google" id="ProtNLM"/>
    </source>
</evidence>
<gene>
    <name evidence="2" type="ORF">SAMN05444363_2935</name>
</gene>
<evidence type="ECO:0000313" key="2">
    <source>
        <dbReference type="EMBL" id="SHJ18696.1"/>
    </source>
</evidence>
<dbReference type="AlphaFoldDB" id="A0A1M6H914"/>
<feature type="chain" id="PRO_5012703104" description="Lipocalin-like domain-containing protein" evidence="1">
    <location>
        <begin position="19"/>
        <end position="183"/>
    </location>
</feature>
<dbReference type="EMBL" id="FQZI01000007">
    <property type="protein sequence ID" value="SHJ18696.1"/>
    <property type="molecule type" value="Genomic_DNA"/>
</dbReference>
<proteinExistence type="predicted"/>
<feature type="signal peptide" evidence="1">
    <location>
        <begin position="1"/>
        <end position="18"/>
    </location>
</feature>